<evidence type="ECO:0000256" key="2">
    <source>
        <dbReference type="SAM" id="SignalP"/>
    </source>
</evidence>
<evidence type="ECO:0000256" key="1">
    <source>
        <dbReference type="SAM" id="MobiDB-lite"/>
    </source>
</evidence>
<proteinExistence type="predicted"/>
<organism evidence="3 4">
    <name type="scientific">Cardiosporidium cionae</name>
    <dbReference type="NCBI Taxonomy" id="476202"/>
    <lineage>
        <taxon>Eukaryota</taxon>
        <taxon>Sar</taxon>
        <taxon>Alveolata</taxon>
        <taxon>Apicomplexa</taxon>
        <taxon>Aconoidasida</taxon>
        <taxon>Nephromycida</taxon>
        <taxon>Cardiosporidium</taxon>
    </lineage>
</organism>
<comment type="caution">
    <text evidence="3">The sequence shown here is derived from an EMBL/GenBank/DDBJ whole genome shotgun (WGS) entry which is preliminary data.</text>
</comment>
<feature type="region of interest" description="Disordered" evidence="1">
    <location>
        <begin position="164"/>
        <end position="184"/>
    </location>
</feature>
<keyword evidence="2" id="KW-0732">Signal</keyword>
<gene>
    <name evidence="3" type="ORF">IE077_002829</name>
</gene>
<feature type="compositionally biased region" description="Low complexity" evidence="1">
    <location>
        <begin position="164"/>
        <end position="174"/>
    </location>
</feature>
<name>A0ABQ7J9U3_9APIC</name>
<protein>
    <submittedName>
        <fullName evidence="3">Uncharacterized protein</fullName>
    </submittedName>
</protein>
<feature type="chain" id="PRO_5045163625" evidence="2">
    <location>
        <begin position="22"/>
        <end position="262"/>
    </location>
</feature>
<dbReference type="Proteomes" id="UP000823046">
    <property type="component" value="Unassembled WGS sequence"/>
</dbReference>
<reference evidence="3 4" key="1">
    <citation type="journal article" date="2020" name="bioRxiv">
        <title>Metabolic contributions of an alphaproteobacterial endosymbiont in the apicomplexan Cardiosporidium cionae.</title>
        <authorList>
            <person name="Hunter E.S."/>
            <person name="Paight C.J."/>
            <person name="Lane C.E."/>
        </authorList>
    </citation>
    <scope>NUCLEOTIDE SEQUENCE [LARGE SCALE GENOMIC DNA]</scope>
    <source>
        <strain evidence="3">ESH_2018</strain>
    </source>
</reference>
<dbReference type="EMBL" id="JADAQX010000305">
    <property type="protein sequence ID" value="KAF8820776.1"/>
    <property type="molecule type" value="Genomic_DNA"/>
</dbReference>
<keyword evidence="4" id="KW-1185">Reference proteome</keyword>
<feature type="signal peptide" evidence="2">
    <location>
        <begin position="1"/>
        <end position="21"/>
    </location>
</feature>
<accession>A0ABQ7J9U3</accession>
<sequence>MHRISLPLTLFVLSSFNFANCDISHPNPPCPEWGEWTSCDSSCFRERHRAGCNDHFQIESCPKCTTTTTTIAPDCGEWSEWGTCDSQCFRERHKSHCAQHIETEKCPNCVPSTGDDCTEWSNSICDTTTCLQAKSRRCRDEYEKSVEKCPGCTVAAPATTPVEGASVAGTTAESTAEEGESGGGNATLTAGGIAGALLLLAGAGAGTYQYRKSSSSTASGDEAELVYQPDDEDAAAQDAAVFVEREAEVEVMADDWGKEVDI</sequence>
<evidence type="ECO:0000313" key="4">
    <source>
        <dbReference type="Proteomes" id="UP000823046"/>
    </source>
</evidence>
<evidence type="ECO:0000313" key="3">
    <source>
        <dbReference type="EMBL" id="KAF8820776.1"/>
    </source>
</evidence>